<reference evidence="2 3" key="1">
    <citation type="journal article" date="2018" name="BMC Genomics">
        <title>Comparative genome analyses reveal sequence features reflecting distinct modes of host-adaptation between dicot and monocot powdery mildew.</title>
        <authorList>
            <person name="Wu Y."/>
            <person name="Ma X."/>
            <person name="Pan Z."/>
            <person name="Kale S.D."/>
            <person name="Song Y."/>
            <person name="King H."/>
            <person name="Zhang Q."/>
            <person name="Presley C."/>
            <person name="Deng X."/>
            <person name="Wei C.I."/>
            <person name="Xiao S."/>
        </authorList>
    </citation>
    <scope>NUCLEOTIDE SEQUENCE [LARGE SCALE GENOMIC DNA]</scope>
    <source>
        <strain evidence="2">UMSG1</strain>
    </source>
</reference>
<gene>
    <name evidence="2" type="ORF">GcM1_218050</name>
</gene>
<protein>
    <submittedName>
        <fullName evidence="2">Uncharacterized protein</fullName>
    </submittedName>
</protein>
<evidence type="ECO:0000313" key="2">
    <source>
        <dbReference type="EMBL" id="RKF77577.1"/>
    </source>
</evidence>
<proteinExistence type="predicted"/>
<dbReference type="EMBL" id="MCBS01021821">
    <property type="protein sequence ID" value="RKF77577.1"/>
    <property type="molecule type" value="Genomic_DNA"/>
</dbReference>
<dbReference type="AlphaFoldDB" id="A0A420ISS1"/>
<feature type="region of interest" description="Disordered" evidence="1">
    <location>
        <begin position="148"/>
        <end position="174"/>
    </location>
</feature>
<sequence length="559" mass="64372">MSTAPSTEGAVQAKMTDSKKIASQQIDSYIEEKLNSYVTYNTLNSNLWEQFQHDFKDFTIDSLKSATLRSIQNLRDCLLSRGVYVTKNDKRKTIAQALFECITEDDQHQWTDDEIIQATDRLDGPFISSKLNNRLNIIISTKNSSFSTGSKLKIEDENSNPTSQPYGKEPDIHSEIKTDKLRNDSAHSESKPPRSVGFGKEIANLAKIYTDEQKYSGSSDSIDFKLRIFYDICNRTDVPEEAYSKAFPTMLKGLALDLYYLNDLSKMIFPNAVEHLRNYFQGPEFQRKNLNEWNNLNLKSMISANPEKSVFQCLQQLIHSLRELQHGLKVSLQTPDYLHDKIIMACQGVPACRYAISDPPDSLGALINKLQSSISAYEKENESSETFFTDRRFHRDSSYRSGNMQQNNKAFRPKQRCFVCHKSDCRSWNHSEEEKEKSKTKFKEMFKGRLGSRPFNNNRYQERLRQYILDCEGNENEWDSTNEDEFNDIFNSLTIELDDQNSSIDNSNSLPYYTYFGEMSEENATMAVAKLTNRSCQHALHAFNIDSNSPPQNDPHRSL</sequence>
<organism evidence="2 3">
    <name type="scientific">Golovinomyces cichoracearum</name>
    <dbReference type="NCBI Taxonomy" id="62708"/>
    <lineage>
        <taxon>Eukaryota</taxon>
        <taxon>Fungi</taxon>
        <taxon>Dikarya</taxon>
        <taxon>Ascomycota</taxon>
        <taxon>Pezizomycotina</taxon>
        <taxon>Leotiomycetes</taxon>
        <taxon>Erysiphales</taxon>
        <taxon>Erysiphaceae</taxon>
        <taxon>Golovinomyces</taxon>
    </lineage>
</organism>
<comment type="caution">
    <text evidence="2">The sequence shown here is derived from an EMBL/GenBank/DDBJ whole genome shotgun (WGS) entry which is preliminary data.</text>
</comment>
<dbReference type="Proteomes" id="UP000285326">
    <property type="component" value="Unassembled WGS sequence"/>
</dbReference>
<name>A0A420ISS1_9PEZI</name>
<accession>A0A420ISS1</accession>
<evidence type="ECO:0000256" key="1">
    <source>
        <dbReference type="SAM" id="MobiDB-lite"/>
    </source>
</evidence>
<evidence type="ECO:0000313" key="3">
    <source>
        <dbReference type="Proteomes" id="UP000285326"/>
    </source>
</evidence>